<evidence type="ECO:0000256" key="2">
    <source>
        <dbReference type="ARBA" id="ARBA00022692"/>
    </source>
</evidence>
<protein>
    <submittedName>
        <fullName evidence="6">DoxX family protein</fullName>
    </submittedName>
</protein>
<feature type="transmembrane region" description="Helical" evidence="5">
    <location>
        <begin position="69"/>
        <end position="89"/>
    </location>
</feature>
<gene>
    <name evidence="6" type="ORF">KE626_29950</name>
</gene>
<feature type="transmembrane region" description="Helical" evidence="5">
    <location>
        <begin position="6"/>
        <end position="22"/>
    </location>
</feature>
<evidence type="ECO:0000256" key="5">
    <source>
        <dbReference type="SAM" id="Phobius"/>
    </source>
</evidence>
<proteinExistence type="predicted"/>
<reference evidence="6 7" key="1">
    <citation type="submission" date="2021-04" db="EMBL/GenBank/DDBJ databases">
        <title>Chitinophaga sp. nov., isolated from the rhizosphere soil.</title>
        <authorList>
            <person name="He S."/>
        </authorList>
    </citation>
    <scope>NUCLEOTIDE SEQUENCE [LARGE SCALE GENOMIC DNA]</scope>
    <source>
        <strain evidence="6 7">2R12</strain>
    </source>
</reference>
<keyword evidence="4 5" id="KW-0472">Membrane</keyword>
<name>A0ABS5J8Q5_9BACT</name>
<evidence type="ECO:0000256" key="3">
    <source>
        <dbReference type="ARBA" id="ARBA00022989"/>
    </source>
</evidence>
<evidence type="ECO:0000313" key="6">
    <source>
        <dbReference type="EMBL" id="MBS0031591.1"/>
    </source>
</evidence>
<dbReference type="Proteomes" id="UP000676386">
    <property type="component" value="Unassembled WGS sequence"/>
</dbReference>
<dbReference type="EMBL" id="JAGTXB010000023">
    <property type="protein sequence ID" value="MBS0031591.1"/>
    <property type="molecule type" value="Genomic_DNA"/>
</dbReference>
<evidence type="ECO:0000256" key="4">
    <source>
        <dbReference type="ARBA" id="ARBA00023136"/>
    </source>
</evidence>
<comment type="subcellular location">
    <subcellularLocation>
        <location evidence="1">Membrane</location>
        <topology evidence="1">Multi-pass membrane protein</topology>
    </subcellularLocation>
</comment>
<dbReference type="InterPro" id="IPR032808">
    <property type="entry name" value="DoxX"/>
</dbReference>
<accession>A0ABS5J8Q5</accession>
<evidence type="ECO:0000313" key="7">
    <source>
        <dbReference type="Proteomes" id="UP000676386"/>
    </source>
</evidence>
<evidence type="ECO:0000256" key="1">
    <source>
        <dbReference type="ARBA" id="ARBA00004141"/>
    </source>
</evidence>
<feature type="transmembrane region" description="Helical" evidence="5">
    <location>
        <begin position="101"/>
        <end position="119"/>
    </location>
</feature>
<keyword evidence="2 5" id="KW-0812">Transmembrane</keyword>
<comment type="caution">
    <text evidence="6">The sequence shown here is derived from an EMBL/GenBank/DDBJ whole genome shotgun (WGS) entry which is preliminary data.</text>
</comment>
<organism evidence="6 7">
    <name type="scientific">Chitinophaga hostae</name>
    <dbReference type="NCBI Taxonomy" id="2831022"/>
    <lineage>
        <taxon>Bacteria</taxon>
        <taxon>Pseudomonadati</taxon>
        <taxon>Bacteroidota</taxon>
        <taxon>Chitinophagia</taxon>
        <taxon>Chitinophagales</taxon>
        <taxon>Chitinophagaceae</taxon>
        <taxon>Chitinophaga</taxon>
    </lineage>
</organism>
<dbReference type="RefSeq" id="WP_211976751.1">
    <property type="nucleotide sequence ID" value="NZ_CBFHAM010000052.1"/>
</dbReference>
<sequence>MNTLLWIIQGFLAIVFLYSGVMKSSRKREELISLGQTGVANLTYPAIRFIGIMEILGAIGIIAPAATGILPALTPVTALCFALIMVLAMPVHYKRAEYKSVAFNALLLVLSVYTAYMRFR</sequence>
<keyword evidence="7" id="KW-1185">Reference proteome</keyword>
<feature type="transmembrane region" description="Helical" evidence="5">
    <location>
        <begin position="42"/>
        <end position="63"/>
    </location>
</feature>
<keyword evidence="3 5" id="KW-1133">Transmembrane helix</keyword>
<dbReference type="Pfam" id="PF13564">
    <property type="entry name" value="DoxX_2"/>
    <property type="match status" value="1"/>
</dbReference>